<dbReference type="EMBL" id="JASNRB020000001">
    <property type="protein sequence ID" value="MFJ1466475.1"/>
    <property type="molecule type" value="Genomic_DNA"/>
</dbReference>
<accession>A0ACC7M4P2</accession>
<comment type="caution">
    <text evidence="1">The sequence shown here is derived from an EMBL/GenBank/DDBJ whole genome shotgun (WGS) entry which is preliminary data.</text>
</comment>
<proteinExistence type="predicted"/>
<protein>
    <submittedName>
        <fullName evidence="1">Uncharacterized protein</fullName>
    </submittedName>
</protein>
<sequence length="77" mass="8897">MGISKSALGKDRDVFVDYELEEVMFRWDAQSGQVFRKFYGADDETLLTDHSNRLFNDVLRFGDEIDAATYALGRARR</sequence>
<organism evidence="1 2">
    <name type="scientific">Massilia orientalis</name>
    <dbReference type="NCBI Taxonomy" id="3050128"/>
    <lineage>
        <taxon>Bacteria</taxon>
        <taxon>Pseudomonadati</taxon>
        <taxon>Pseudomonadota</taxon>
        <taxon>Betaproteobacteria</taxon>
        <taxon>Burkholderiales</taxon>
        <taxon>Oxalobacteraceae</taxon>
        <taxon>Telluria group</taxon>
        <taxon>Massilia</taxon>
    </lineage>
</organism>
<name>A0ACC7M4P2_9BURK</name>
<reference evidence="1" key="1">
    <citation type="submission" date="2024-11" db="EMBL/GenBank/DDBJ databases">
        <title>Description of Massilia orientalis sp. nov., isolated from rhizosphere soil of Ageratina adenophora.</title>
        <authorList>
            <person name="Wang Y."/>
        </authorList>
    </citation>
    <scope>NUCLEOTIDE SEQUENCE</scope>
    <source>
        <strain evidence="1">YIM B02787</strain>
    </source>
</reference>
<keyword evidence="2" id="KW-1185">Reference proteome</keyword>
<dbReference type="Proteomes" id="UP001168096">
    <property type="component" value="Unassembled WGS sequence"/>
</dbReference>
<evidence type="ECO:0000313" key="1">
    <source>
        <dbReference type="EMBL" id="MFJ1466475.1"/>
    </source>
</evidence>
<gene>
    <name evidence="1" type="ORF">QPK29_002020</name>
</gene>
<evidence type="ECO:0000313" key="2">
    <source>
        <dbReference type="Proteomes" id="UP001168096"/>
    </source>
</evidence>